<proteinExistence type="predicted"/>
<accession>A0AAV5U9B7</accession>
<evidence type="ECO:0000313" key="2">
    <source>
        <dbReference type="Proteomes" id="UP001432027"/>
    </source>
</evidence>
<keyword evidence="2" id="KW-1185">Reference proteome</keyword>
<evidence type="ECO:0000313" key="1">
    <source>
        <dbReference type="EMBL" id="GMT03258.1"/>
    </source>
</evidence>
<dbReference type="EMBL" id="BTSX01000006">
    <property type="protein sequence ID" value="GMT03258.1"/>
    <property type="molecule type" value="Genomic_DNA"/>
</dbReference>
<reference evidence="1" key="1">
    <citation type="submission" date="2023-10" db="EMBL/GenBank/DDBJ databases">
        <title>Genome assembly of Pristionchus species.</title>
        <authorList>
            <person name="Yoshida K."/>
            <person name="Sommer R.J."/>
        </authorList>
    </citation>
    <scope>NUCLEOTIDE SEQUENCE</scope>
    <source>
        <strain evidence="1">RS0144</strain>
    </source>
</reference>
<organism evidence="1 2">
    <name type="scientific">Pristionchus entomophagus</name>
    <dbReference type="NCBI Taxonomy" id="358040"/>
    <lineage>
        <taxon>Eukaryota</taxon>
        <taxon>Metazoa</taxon>
        <taxon>Ecdysozoa</taxon>
        <taxon>Nematoda</taxon>
        <taxon>Chromadorea</taxon>
        <taxon>Rhabditida</taxon>
        <taxon>Rhabditina</taxon>
        <taxon>Diplogasteromorpha</taxon>
        <taxon>Diplogasteroidea</taxon>
        <taxon>Neodiplogasteridae</taxon>
        <taxon>Pristionchus</taxon>
    </lineage>
</organism>
<gene>
    <name evidence="1" type="ORF">PENTCL1PPCAC_25432</name>
</gene>
<dbReference type="AlphaFoldDB" id="A0AAV5U9B7"/>
<sequence length="125" mass="14200">MGRRISDSAVIFDLRGTGEVEWFLLDIVRGEERSESFDWLSDFRLLFSLWRLLLPLHIALHVGFGHLDDLLRERFGDVSSDDGAIARVREDAHAVRHVLIETKHANLIRVAIREQVVEGGAAQEA</sequence>
<feature type="non-terminal residue" evidence="1">
    <location>
        <position position="125"/>
    </location>
</feature>
<protein>
    <submittedName>
        <fullName evidence="1">Uncharacterized protein</fullName>
    </submittedName>
</protein>
<name>A0AAV5U9B7_9BILA</name>
<comment type="caution">
    <text evidence="1">The sequence shown here is derived from an EMBL/GenBank/DDBJ whole genome shotgun (WGS) entry which is preliminary data.</text>
</comment>
<dbReference type="Proteomes" id="UP001432027">
    <property type="component" value="Unassembled WGS sequence"/>
</dbReference>